<dbReference type="CDD" id="cd10422">
    <property type="entry name" value="RNase_Ire1"/>
    <property type="match status" value="1"/>
</dbReference>
<keyword evidence="13" id="KW-0460">Magnesium</keyword>
<dbReference type="InterPro" id="IPR008271">
    <property type="entry name" value="Ser/Thr_kinase_AS"/>
</dbReference>
<dbReference type="InterPro" id="IPR010513">
    <property type="entry name" value="KEN_dom"/>
</dbReference>
<dbReference type="PANTHER" id="PTHR13954">
    <property type="entry name" value="IRE1-RELATED"/>
    <property type="match status" value="1"/>
</dbReference>
<keyword evidence="7" id="KW-0479">Metal-binding</keyword>
<dbReference type="OrthoDB" id="63989at2759"/>
<comment type="subcellular location">
    <subcellularLocation>
        <location evidence="2">Membrane</location>
        <topology evidence="2">Single-pass membrane protein</topology>
    </subcellularLocation>
</comment>
<dbReference type="PROSITE" id="PS50011">
    <property type="entry name" value="PROTEIN_KINASE_DOM"/>
    <property type="match status" value="1"/>
</dbReference>
<evidence type="ECO:0000256" key="16">
    <source>
        <dbReference type="ARBA" id="ARBA00023180"/>
    </source>
</evidence>
<dbReference type="PROSITE" id="PS00108">
    <property type="entry name" value="PROTEIN_KINASE_ST"/>
    <property type="match status" value="1"/>
</dbReference>
<dbReference type="SMART" id="SM00580">
    <property type="entry name" value="PUG"/>
    <property type="match status" value="1"/>
</dbReference>
<evidence type="ECO:0000256" key="9">
    <source>
        <dbReference type="ARBA" id="ARBA00022741"/>
    </source>
</evidence>
<comment type="catalytic activity">
    <reaction evidence="17">
        <text>L-threonyl-[protein] + ATP = O-phospho-L-threonyl-[protein] + ADP + H(+)</text>
        <dbReference type="Rhea" id="RHEA:46608"/>
        <dbReference type="Rhea" id="RHEA-COMP:11060"/>
        <dbReference type="Rhea" id="RHEA-COMP:11605"/>
        <dbReference type="ChEBI" id="CHEBI:15378"/>
        <dbReference type="ChEBI" id="CHEBI:30013"/>
        <dbReference type="ChEBI" id="CHEBI:30616"/>
        <dbReference type="ChEBI" id="CHEBI:61977"/>
        <dbReference type="ChEBI" id="CHEBI:456216"/>
        <dbReference type="EC" id="2.7.11.1"/>
    </reaction>
    <physiologicalReaction direction="left-to-right" evidence="17">
        <dbReference type="Rhea" id="RHEA:46609"/>
    </physiologicalReaction>
</comment>
<evidence type="ECO:0000256" key="17">
    <source>
        <dbReference type="ARBA" id="ARBA00048659"/>
    </source>
</evidence>
<feature type="non-terminal residue" evidence="22">
    <location>
        <position position="1381"/>
    </location>
</feature>
<evidence type="ECO:0000256" key="2">
    <source>
        <dbReference type="ARBA" id="ARBA00004167"/>
    </source>
</evidence>
<evidence type="ECO:0000256" key="10">
    <source>
        <dbReference type="ARBA" id="ARBA00022777"/>
    </source>
</evidence>
<name>A0A9P6KDE7_9FUNG</name>
<protein>
    <recommendedName>
        <fullName evidence="3">non-specific serine/threonine protein kinase</fullName>
        <ecNumber evidence="3">2.7.11.1</ecNumber>
    </recommendedName>
</protein>
<evidence type="ECO:0000256" key="19">
    <source>
        <dbReference type="SAM" id="MobiDB-lite"/>
    </source>
</evidence>
<dbReference type="GO" id="GO:0070059">
    <property type="term" value="P:intrinsic apoptotic signaling pathway in response to endoplasmic reticulum stress"/>
    <property type="evidence" value="ECO:0007669"/>
    <property type="project" value="TreeGrafter"/>
</dbReference>
<evidence type="ECO:0000256" key="12">
    <source>
        <dbReference type="ARBA" id="ARBA00022840"/>
    </source>
</evidence>
<keyword evidence="9" id="KW-0547">Nucleotide-binding</keyword>
<dbReference type="SUPFAM" id="SSF56112">
    <property type="entry name" value="Protein kinase-like (PK-like)"/>
    <property type="match status" value="1"/>
</dbReference>
<evidence type="ECO:0000256" key="4">
    <source>
        <dbReference type="ARBA" id="ARBA00022527"/>
    </source>
</evidence>
<accession>A0A9P6KDE7</accession>
<feature type="compositionally biased region" description="Basic and acidic residues" evidence="19">
    <location>
        <begin position="702"/>
        <end position="714"/>
    </location>
</feature>
<evidence type="ECO:0000256" key="6">
    <source>
        <dbReference type="ARBA" id="ARBA00022692"/>
    </source>
</evidence>
<dbReference type="Gene3D" id="3.30.200.20">
    <property type="entry name" value="Phosphorylase Kinase, domain 1"/>
    <property type="match status" value="1"/>
</dbReference>
<dbReference type="FunFam" id="1.10.510.10:FF:000572">
    <property type="entry name" value="Serine/threonine-protein kinase/endoribonuclease IRE1"/>
    <property type="match status" value="1"/>
</dbReference>
<evidence type="ECO:0000256" key="1">
    <source>
        <dbReference type="ARBA" id="ARBA00001946"/>
    </source>
</evidence>
<keyword evidence="10 22" id="KW-0418">Kinase</keyword>
<dbReference type="InterPro" id="IPR000719">
    <property type="entry name" value="Prot_kinase_dom"/>
</dbReference>
<dbReference type="GO" id="GO:0005524">
    <property type="term" value="F:ATP binding"/>
    <property type="evidence" value="ECO:0007669"/>
    <property type="project" value="UniProtKB-KW"/>
</dbReference>
<evidence type="ECO:0000256" key="7">
    <source>
        <dbReference type="ARBA" id="ARBA00022723"/>
    </source>
</evidence>
<dbReference type="InterPro" id="IPR011009">
    <property type="entry name" value="Kinase-like_dom_sf"/>
</dbReference>
<feature type="compositionally biased region" description="Low complexity" evidence="19">
    <location>
        <begin position="767"/>
        <end position="778"/>
    </location>
</feature>
<feature type="region of interest" description="Disordered" evidence="19">
    <location>
        <begin position="525"/>
        <end position="566"/>
    </location>
</feature>
<evidence type="ECO:0000256" key="11">
    <source>
        <dbReference type="ARBA" id="ARBA00022801"/>
    </source>
</evidence>
<dbReference type="SMART" id="SM00220">
    <property type="entry name" value="S_TKc"/>
    <property type="match status" value="1"/>
</dbReference>
<keyword evidence="8" id="KW-0732">Signal</keyword>
<dbReference type="PANTHER" id="PTHR13954:SF6">
    <property type="entry name" value="NON-SPECIFIC SERINE_THREONINE PROTEIN KINASE"/>
    <property type="match status" value="1"/>
</dbReference>
<evidence type="ECO:0000259" key="20">
    <source>
        <dbReference type="PROSITE" id="PS50011"/>
    </source>
</evidence>
<feature type="region of interest" description="Disordered" evidence="19">
    <location>
        <begin position="102"/>
        <end position="159"/>
    </location>
</feature>
<evidence type="ECO:0000256" key="14">
    <source>
        <dbReference type="ARBA" id="ARBA00022989"/>
    </source>
</evidence>
<keyword evidence="4" id="KW-0723">Serine/threonine-protein kinase</keyword>
<dbReference type="InterPro" id="IPR038357">
    <property type="entry name" value="KEN_sf"/>
</dbReference>
<comment type="catalytic activity">
    <reaction evidence="18">
        <text>L-seryl-[protein] + ATP = O-phospho-L-seryl-[protein] + ADP + H(+)</text>
        <dbReference type="Rhea" id="RHEA:17989"/>
        <dbReference type="Rhea" id="RHEA-COMP:9863"/>
        <dbReference type="Rhea" id="RHEA-COMP:11604"/>
        <dbReference type="ChEBI" id="CHEBI:15378"/>
        <dbReference type="ChEBI" id="CHEBI:29999"/>
        <dbReference type="ChEBI" id="CHEBI:30616"/>
        <dbReference type="ChEBI" id="CHEBI:83421"/>
        <dbReference type="ChEBI" id="CHEBI:456216"/>
        <dbReference type="EC" id="2.7.11.1"/>
    </reaction>
    <physiologicalReaction direction="left-to-right" evidence="18">
        <dbReference type="Rhea" id="RHEA:17990"/>
    </physiologicalReaction>
</comment>
<evidence type="ECO:0000256" key="18">
    <source>
        <dbReference type="ARBA" id="ARBA00048977"/>
    </source>
</evidence>
<feature type="compositionally biased region" description="Polar residues" evidence="19">
    <location>
        <begin position="1136"/>
        <end position="1150"/>
    </location>
</feature>
<keyword evidence="23" id="KW-1185">Reference proteome</keyword>
<keyword evidence="5" id="KW-0808">Transferase</keyword>
<dbReference type="GO" id="GO:0016787">
    <property type="term" value="F:hydrolase activity"/>
    <property type="evidence" value="ECO:0007669"/>
    <property type="project" value="UniProtKB-KW"/>
</dbReference>
<gene>
    <name evidence="22" type="primary">IRE1</name>
    <name evidence="22" type="ORF">BGW38_002409</name>
</gene>
<keyword evidence="14" id="KW-1133">Transmembrane helix</keyword>
<dbReference type="GO" id="GO:0051082">
    <property type="term" value="F:unfolded protein binding"/>
    <property type="evidence" value="ECO:0007669"/>
    <property type="project" value="TreeGrafter"/>
</dbReference>
<proteinExistence type="predicted"/>
<feature type="compositionally biased region" description="Low complexity" evidence="19">
    <location>
        <begin position="117"/>
        <end position="130"/>
    </location>
</feature>
<feature type="compositionally biased region" description="Basic and acidic residues" evidence="19">
    <location>
        <begin position="246"/>
        <end position="257"/>
    </location>
</feature>
<dbReference type="Pfam" id="PF00069">
    <property type="entry name" value="Pkinase"/>
    <property type="match status" value="1"/>
</dbReference>
<feature type="compositionally biased region" description="Polar residues" evidence="19">
    <location>
        <begin position="813"/>
        <end position="823"/>
    </location>
</feature>
<evidence type="ECO:0000313" key="23">
    <source>
        <dbReference type="Proteomes" id="UP000780801"/>
    </source>
</evidence>
<feature type="compositionally biased region" description="Polar residues" evidence="19">
    <location>
        <begin position="544"/>
        <end position="554"/>
    </location>
</feature>
<feature type="compositionally biased region" description="Gly residues" evidence="19">
    <location>
        <begin position="735"/>
        <end position="754"/>
    </location>
</feature>
<dbReference type="GO" id="GO:0006397">
    <property type="term" value="P:mRNA processing"/>
    <property type="evidence" value="ECO:0007669"/>
    <property type="project" value="InterPro"/>
</dbReference>
<feature type="region of interest" description="Disordered" evidence="19">
    <location>
        <begin position="683"/>
        <end position="839"/>
    </location>
</feature>
<evidence type="ECO:0000256" key="15">
    <source>
        <dbReference type="ARBA" id="ARBA00023136"/>
    </source>
</evidence>
<evidence type="ECO:0000256" key="13">
    <source>
        <dbReference type="ARBA" id="ARBA00022842"/>
    </source>
</evidence>
<evidence type="ECO:0000313" key="22">
    <source>
        <dbReference type="EMBL" id="KAF9580796.1"/>
    </source>
</evidence>
<feature type="region of interest" description="Disordered" evidence="19">
    <location>
        <begin position="200"/>
        <end position="257"/>
    </location>
</feature>
<evidence type="ECO:0000256" key="8">
    <source>
        <dbReference type="ARBA" id="ARBA00022729"/>
    </source>
</evidence>
<dbReference type="GO" id="GO:1990604">
    <property type="term" value="C:IRE1-TRAF2-ASK1 complex"/>
    <property type="evidence" value="ECO:0007669"/>
    <property type="project" value="TreeGrafter"/>
</dbReference>
<feature type="region of interest" description="Disordered" evidence="19">
    <location>
        <begin position="645"/>
        <end position="671"/>
    </location>
</feature>
<dbReference type="GO" id="GO:0036498">
    <property type="term" value="P:IRE1-mediated unfolded protein response"/>
    <property type="evidence" value="ECO:0007669"/>
    <property type="project" value="TreeGrafter"/>
</dbReference>
<keyword evidence="15" id="KW-0472">Membrane</keyword>
<feature type="domain" description="KEN" evidence="21">
    <location>
        <begin position="1240"/>
        <end position="1381"/>
    </location>
</feature>
<dbReference type="PROSITE" id="PS51392">
    <property type="entry name" value="KEN"/>
    <property type="match status" value="1"/>
</dbReference>
<dbReference type="Gene3D" id="1.20.1440.180">
    <property type="entry name" value="KEN domain"/>
    <property type="match status" value="1"/>
</dbReference>
<sequence length="1381" mass="150553">HSPASTTVDTFLCNGSGGKHSTSTCTGIHLSPSRFAASVVANDDYHDSDGSVKKENEEANIRKGSSSFLSQYINLNAAAAAAASVIEGGDKNRVKAAVDGSVRGINNNNSGRDIGGSSSQPDSSLSTPSTANKPKRLQKRFHDNHEGPIIRPPPESKPAYDYMRTPFTLLTTVDGHLYCIDASNGQLLWSKEPKAGGAVVSSNATKFSQQQQRQQQQSATDAESGAKAGTELGVGKELGTRTGGPRSDDQEQKHGNEDLTFIIEPAEEPRLFVYSKSNGLQPVGSLVELVNSAPRIWPDLKRISGSKSVTLLELKLISGQETLAASTAPTSPLLLAMQAKYTLSIMDPVSNTKWDLSYSEYFPLPDGPKIVSSGPLTWIGSDRDNSVFRFSQAVDGPIWENSQFQSPTTNVFEIFQSTASKKFALARQRKLDQMVLQDRPTEAHVMTFKDQLFVLSNQNYPLFKSVAPEIYQPRAAIEGPDDHEEGDQDLMIECRAGSPEFPNCILGSHLLGMPVQVTNEPLLTLNDQPEYQEEDRVRDYPRQLDSTQRPQPTQGPKKRPSETYDPYAPARTISATTTIVGWFVVAFGILTALVYAKGLRNLIQSVDGYLEERNMGFRVENLARTVGQNAHSMRAAARRVSFALSAQRGDGPEEGLPEYYRGQNGNKRQVSMDMDTGVEVLTNDGMLSEKMGTGSTATSSGQRRDSNEKPDKGRRGGNPRQNGKGGNQESSEGKSGAGVPGAGVGSGNGNGGGGGRKKKRGAGGKGQKAAAAAAAAAAAGGGEDPDPTKSEQGQKDGTSSSSTAGGTTKSSQEDGPSPSTSKTDTSEKEDSSWVEVTPTSTLAKPSSATVVNAPLLKSITLTDTVLGYGSHGTLVYKGHYDGRPVAVKRLLLDFYDVAFHEVRLLQESDDHPNVVRYFRSEQCDRFLYIALELCSASLDDVIERGHVQPYRDLSATLEPQKILYQIISGIHHLHSLKIVHRDIKPQNILIGEPKHRPKPSRTELLLTGTNRNSSSHSSPSSFYGPPAPMSTPPPLGKGGMITGVVRAQSTPPTFSPAMDLYPGRVLISDFGLCRKLENDQSSFHNTTMRHGGAGGGTIGWRAPECFSGYEQDDELLQAMVNGTVGTTDQSEDNAAVTDSNNTGSGNTGQAKANHRMTRAIDIFSAGCVFYYVLTNGDHPFGDRYSRERNILLNQPNLDTLDSLGQEGVEAKDLISKMIAHEASDRPDAFAVMHHPYFWSANKRLMFMQDCSDRFEIEDRNESGTCSGDQLSPLLIKLEDNAKEILGKDWYKVIDRTLVENLGKYRKYDGNSVRDLLRALRNKKHHYQDLPPHVKRALGELPHGFLNYFTSRFPKLMLHLYYIVANDPMLRNESMFRHYFVD</sequence>
<keyword evidence="11" id="KW-0378">Hydrolase</keyword>
<evidence type="ECO:0000259" key="21">
    <source>
        <dbReference type="PROSITE" id="PS51392"/>
    </source>
</evidence>
<dbReference type="GO" id="GO:0046872">
    <property type="term" value="F:metal ion binding"/>
    <property type="evidence" value="ECO:0007669"/>
    <property type="project" value="UniProtKB-KW"/>
</dbReference>
<dbReference type="EC" id="2.7.11.1" evidence="3"/>
<feature type="domain" description="Protein kinase" evidence="20">
    <location>
        <begin position="860"/>
        <end position="1237"/>
    </location>
</feature>
<dbReference type="Gene3D" id="1.10.510.10">
    <property type="entry name" value="Transferase(Phosphotransferase) domain 1"/>
    <property type="match status" value="1"/>
</dbReference>
<feature type="compositionally biased region" description="Low complexity" evidence="19">
    <location>
        <begin position="797"/>
        <end position="810"/>
    </location>
</feature>
<dbReference type="GO" id="GO:0004521">
    <property type="term" value="F:RNA endonuclease activity"/>
    <property type="evidence" value="ECO:0007669"/>
    <property type="project" value="InterPro"/>
</dbReference>
<comment type="cofactor">
    <cofactor evidence="1">
        <name>Mg(2+)</name>
        <dbReference type="ChEBI" id="CHEBI:18420"/>
    </cofactor>
</comment>
<organism evidence="22 23">
    <name type="scientific">Lunasporangiospora selenospora</name>
    <dbReference type="NCBI Taxonomy" id="979761"/>
    <lineage>
        <taxon>Eukaryota</taxon>
        <taxon>Fungi</taxon>
        <taxon>Fungi incertae sedis</taxon>
        <taxon>Mucoromycota</taxon>
        <taxon>Mortierellomycotina</taxon>
        <taxon>Mortierellomycetes</taxon>
        <taxon>Mortierellales</taxon>
        <taxon>Mortierellaceae</taxon>
        <taxon>Lunasporangiospora</taxon>
    </lineage>
</organism>
<feature type="compositionally biased region" description="Pro residues" evidence="19">
    <location>
        <begin position="1025"/>
        <end position="1035"/>
    </location>
</feature>
<evidence type="ECO:0000256" key="5">
    <source>
        <dbReference type="ARBA" id="ARBA00022679"/>
    </source>
</evidence>
<reference evidence="22" key="1">
    <citation type="journal article" date="2020" name="Fungal Divers.">
        <title>Resolving the Mortierellaceae phylogeny through synthesis of multi-gene phylogenetics and phylogenomics.</title>
        <authorList>
            <person name="Vandepol N."/>
            <person name="Liber J."/>
            <person name="Desiro A."/>
            <person name="Na H."/>
            <person name="Kennedy M."/>
            <person name="Barry K."/>
            <person name="Grigoriev I.V."/>
            <person name="Miller A.N."/>
            <person name="O'Donnell K."/>
            <person name="Stajich J.E."/>
            <person name="Bonito G."/>
        </authorList>
    </citation>
    <scope>NUCLEOTIDE SEQUENCE</scope>
    <source>
        <strain evidence="22">KOD1015</strain>
    </source>
</reference>
<keyword evidence="16" id="KW-0325">Glycoprotein</keyword>
<dbReference type="FunFam" id="3.30.200.20:FF:000077">
    <property type="entry name" value="Putative Serine/threonine-protein kinase/endoribonuclease IRE1"/>
    <property type="match status" value="1"/>
</dbReference>
<dbReference type="InterPro" id="IPR045133">
    <property type="entry name" value="IRE1/2-like"/>
</dbReference>
<evidence type="ECO:0000256" key="3">
    <source>
        <dbReference type="ARBA" id="ARBA00012513"/>
    </source>
</evidence>
<keyword evidence="12" id="KW-0067">ATP-binding</keyword>
<dbReference type="GO" id="GO:0004674">
    <property type="term" value="F:protein serine/threonine kinase activity"/>
    <property type="evidence" value="ECO:0007669"/>
    <property type="project" value="UniProtKB-KW"/>
</dbReference>
<dbReference type="Proteomes" id="UP000780801">
    <property type="component" value="Unassembled WGS sequence"/>
</dbReference>
<feature type="region of interest" description="Disordered" evidence="19">
    <location>
        <begin position="990"/>
        <end position="1041"/>
    </location>
</feature>
<keyword evidence="6" id="KW-0812">Transmembrane</keyword>
<feature type="region of interest" description="Disordered" evidence="19">
    <location>
        <begin position="1125"/>
        <end position="1150"/>
    </location>
</feature>
<dbReference type="EMBL" id="JAABOA010001846">
    <property type="protein sequence ID" value="KAF9580796.1"/>
    <property type="molecule type" value="Genomic_DNA"/>
</dbReference>
<dbReference type="Pfam" id="PF06479">
    <property type="entry name" value="Ribonuc_2-5A"/>
    <property type="match status" value="1"/>
</dbReference>
<comment type="caution">
    <text evidence="22">The sequence shown here is derived from an EMBL/GenBank/DDBJ whole genome shotgun (WGS) entry which is preliminary data.</text>
</comment>